<dbReference type="Proteomes" id="UP000254259">
    <property type="component" value="Plasmid CBM2636p"/>
</dbReference>
<dbReference type="EMBL" id="OFSP01000074">
    <property type="protein sequence ID" value="SOY77250.1"/>
    <property type="molecule type" value="Genomic_DNA"/>
</dbReference>
<organism evidence="2">
    <name type="scientific">Cupriavidus taiwanensis</name>
    <dbReference type="NCBI Taxonomy" id="164546"/>
    <lineage>
        <taxon>Bacteria</taxon>
        <taxon>Pseudomonadati</taxon>
        <taxon>Pseudomonadota</taxon>
        <taxon>Betaproteobacteria</taxon>
        <taxon>Burkholderiales</taxon>
        <taxon>Burkholderiaceae</taxon>
        <taxon>Cupriavidus</taxon>
    </lineage>
</organism>
<dbReference type="EMBL" id="LT984815">
    <property type="protein sequence ID" value="SPD69177.1"/>
    <property type="molecule type" value="Genomic_DNA"/>
</dbReference>
<evidence type="ECO:0000313" key="3">
    <source>
        <dbReference type="EMBL" id="SPD69177.1"/>
    </source>
</evidence>
<evidence type="ECO:0000313" key="2">
    <source>
        <dbReference type="EMBL" id="SOY78185.1"/>
    </source>
</evidence>
<reference evidence="4 5" key="1">
    <citation type="submission" date="2018-01" db="EMBL/GenBank/DDBJ databases">
        <authorList>
            <person name="Clerissi C."/>
        </authorList>
    </citation>
    <scope>NUCLEOTIDE SEQUENCE</scope>
    <source>
        <strain evidence="2">Cupriavidus taiwanensis LMG 19430</strain>
        <strain evidence="1">Cupriavidus taiwanensis STM 3521</strain>
        <strain evidence="3">Cupriavidus taiwanensis SWF 66322</strain>
        <plasmid evidence="5">cbm2589_p</plasmid>
        <plasmid evidence="3">CBM2636p</plasmid>
        <plasmid evidence="4">cbm2636p</plasmid>
    </source>
</reference>
<geneLocation type="plasmid" evidence="3">
    <name>CBM2636p</name>
</geneLocation>
<gene>
    <name evidence="2" type="ORF">CBM2586_P70001</name>
    <name evidence="1" type="ORF">CBM2589_P60001</name>
    <name evidence="3" type="ORF">CBM2636_P10088</name>
</gene>
<evidence type="ECO:0000313" key="4">
    <source>
        <dbReference type="Proteomes" id="UP000254259"/>
    </source>
</evidence>
<protein>
    <submittedName>
        <fullName evidence="2">Uncharacterized protein</fullName>
    </submittedName>
</protein>
<accession>A0A375CRX1</accession>
<geneLocation type="plasmid" evidence="4">
    <name>cbm2636p</name>
</geneLocation>
<dbReference type="Proteomes" id="UP000256297">
    <property type="component" value="Plasmid CBM2589_p"/>
</dbReference>
<dbReference type="Proteomes" id="UP000257016">
    <property type="component" value="Unassembled WGS sequence"/>
</dbReference>
<name>A0A375CRX1_9BURK</name>
<proteinExistence type="predicted"/>
<keyword evidence="3" id="KW-0614">Plasmid</keyword>
<geneLocation type="plasmid" evidence="5">
    <name>cbm2589_p</name>
</geneLocation>
<dbReference type="AlphaFoldDB" id="A0A375CRX1"/>
<evidence type="ECO:0000313" key="5">
    <source>
        <dbReference type="Proteomes" id="UP000256297"/>
    </source>
</evidence>
<sequence length="95" mass="10730">MIIQGYPGNKGLPFCERSLHRFVVRKCARSLRGAIAKTVSELLAISDEEIGIIRKNQRLVSQLGRPATMRRTLFPKVGSLVPFLDIHSNWAPWQS</sequence>
<dbReference type="EMBL" id="OFSN01000064">
    <property type="protein sequence ID" value="SOY78185.1"/>
    <property type="molecule type" value="Genomic_DNA"/>
</dbReference>
<evidence type="ECO:0000313" key="1">
    <source>
        <dbReference type="EMBL" id="SOY77250.1"/>
    </source>
</evidence>